<dbReference type="AlphaFoldDB" id="A0A914GPY7"/>
<feature type="compositionally biased region" description="Basic and acidic residues" evidence="1">
    <location>
        <begin position="510"/>
        <end position="540"/>
    </location>
</feature>
<evidence type="ECO:0000256" key="1">
    <source>
        <dbReference type="SAM" id="MobiDB-lite"/>
    </source>
</evidence>
<feature type="compositionally biased region" description="Low complexity" evidence="1">
    <location>
        <begin position="177"/>
        <end position="194"/>
    </location>
</feature>
<feature type="compositionally biased region" description="Basic and acidic residues" evidence="1">
    <location>
        <begin position="283"/>
        <end position="300"/>
    </location>
</feature>
<feature type="compositionally biased region" description="Basic and acidic residues" evidence="1">
    <location>
        <begin position="118"/>
        <end position="128"/>
    </location>
</feature>
<feature type="compositionally biased region" description="Polar residues" evidence="1">
    <location>
        <begin position="329"/>
        <end position="338"/>
    </location>
</feature>
<evidence type="ECO:0000313" key="3">
    <source>
        <dbReference type="WBParaSite" id="Gr19_v10_g10090.t2"/>
    </source>
</evidence>
<accession>A0A914GPY7</accession>
<feature type="region of interest" description="Disordered" evidence="1">
    <location>
        <begin position="560"/>
        <end position="667"/>
    </location>
</feature>
<evidence type="ECO:0000313" key="2">
    <source>
        <dbReference type="Proteomes" id="UP000887572"/>
    </source>
</evidence>
<proteinExistence type="predicted"/>
<feature type="region of interest" description="Disordered" evidence="1">
    <location>
        <begin position="87"/>
        <end position="540"/>
    </location>
</feature>
<feature type="compositionally biased region" description="Low complexity" evidence="1">
    <location>
        <begin position="91"/>
        <end position="102"/>
    </location>
</feature>
<feature type="region of interest" description="Disordered" evidence="1">
    <location>
        <begin position="1"/>
        <end position="75"/>
    </location>
</feature>
<feature type="compositionally biased region" description="Basic and acidic residues" evidence="1">
    <location>
        <begin position="485"/>
        <end position="502"/>
    </location>
</feature>
<feature type="compositionally biased region" description="Basic and acidic residues" evidence="1">
    <location>
        <begin position="418"/>
        <end position="428"/>
    </location>
</feature>
<sequence length="667" mass="75634">MQRKDVLSVDEPIFRQHPPPKRGPAPFTSSTSSQLPRRDRTQNLVHAQLRTEDEAQPKRQDEQMSKLGNAKIVKGTEYQQIKAVEGAERQPSLLSAPAPGAARVAHDGHDQQQLNAGHKIEKIADQKLESAGGIESRQFKLESKTGGAQPIHDQQQQPKTALEGRIDNYGGDYGHDQQQQKNNAEQQQQQQQFKTEQEQRRQLMTEGAQAADTKMTQPRVGVEPKSFEESKQLSQGAARPFETKLDQPKTESTASQRQFEGANEQMAGPDLFSTAARIASRVYGDDQRQNNEQQREDKFRQTQTHFIEGVHGEQQANKMGAQRFVENANADTRQQGVNNREEMHQKQQNNRFEQDNKNLRGEQQQNTKLEHDNKNLRGEQQQNKLEQENKLVQAQQQNAKLEQDSRAIRGEQQQNAKLEQDSESRTSRGEQQQNKLEQENKLVQAQQQNAKLEQDSRAIRGEQQQNAKLEQDSRAIRGEQQQNKLEQDNKQAARGEQQEVRQADPSLALERARARERQAKLEAETRVRTAENRARQAKLEAEARANRAILEAKVRQAEHRARIGLGGGHADAPAKQQQQQLDHPSKPEQQVLEQQQKQFNNQQKFGEQQAKPQPQQAAENNANQPFVGQQAKNQQAVEHQQANPLLINTPQMRENVAPQPLAAAAGH</sequence>
<name>A0A914GPY7_GLORO</name>
<feature type="compositionally biased region" description="Polar residues" evidence="1">
    <location>
        <begin position="626"/>
        <end position="652"/>
    </location>
</feature>
<protein>
    <submittedName>
        <fullName evidence="3">Uncharacterized protein</fullName>
    </submittedName>
</protein>
<dbReference type="Proteomes" id="UP000887572">
    <property type="component" value="Unplaced"/>
</dbReference>
<reference evidence="3" key="1">
    <citation type="submission" date="2022-11" db="UniProtKB">
        <authorList>
            <consortium name="WormBaseParasite"/>
        </authorList>
    </citation>
    <scope>IDENTIFICATION</scope>
</reference>
<keyword evidence="2" id="KW-1185">Reference proteome</keyword>
<feature type="compositionally biased region" description="Basic and acidic residues" evidence="1">
    <location>
        <begin position="49"/>
        <end position="64"/>
    </location>
</feature>
<organism evidence="2 3">
    <name type="scientific">Globodera rostochiensis</name>
    <name type="common">Golden nematode worm</name>
    <name type="synonym">Heterodera rostochiensis</name>
    <dbReference type="NCBI Taxonomy" id="31243"/>
    <lineage>
        <taxon>Eukaryota</taxon>
        <taxon>Metazoa</taxon>
        <taxon>Ecdysozoa</taxon>
        <taxon>Nematoda</taxon>
        <taxon>Chromadorea</taxon>
        <taxon>Rhabditida</taxon>
        <taxon>Tylenchina</taxon>
        <taxon>Tylenchomorpha</taxon>
        <taxon>Tylenchoidea</taxon>
        <taxon>Heteroderidae</taxon>
        <taxon>Heteroderinae</taxon>
        <taxon>Globodera</taxon>
    </lineage>
</organism>
<feature type="compositionally biased region" description="Basic and acidic residues" evidence="1">
    <location>
        <begin position="368"/>
        <end position="377"/>
    </location>
</feature>
<dbReference type="WBParaSite" id="Gr19_v10_g10090.t2">
    <property type="protein sequence ID" value="Gr19_v10_g10090.t2"/>
    <property type="gene ID" value="Gr19_v10_g10090"/>
</dbReference>
<feature type="compositionally biased region" description="Low complexity" evidence="1">
    <location>
        <begin position="589"/>
        <end position="625"/>
    </location>
</feature>